<evidence type="ECO:0000313" key="1">
    <source>
        <dbReference type="EMBL" id="KAF7676850.1"/>
    </source>
</evidence>
<gene>
    <name evidence="1" type="ORF">GT037_005062</name>
</gene>
<dbReference type="RefSeq" id="XP_038787059.1">
    <property type="nucleotide sequence ID" value="XM_038930109.1"/>
</dbReference>
<comment type="caution">
    <text evidence="1">The sequence shown here is derived from an EMBL/GenBank/DDBJ whole genome shotgun (WGS) entry which is preliminary data.</text>
</comment>
<protein>
    <submittedName>
        <fullName evidence="1">Uncharacterized protein</fullName>
    </submittedName>
</protein>
<keyword evidence="2" id="KW-1185">Reference proteome</keyword>
<organism evidence="1 2">
    <name type="scientific">Alternaria burnsii</name>
    <dbReference type="NCBI Taxonomy" id="1187904"/>
    <lineage>
        <taxon>Eukaryota</taxon>
        <taxon>Fungi</taxon>
        <taxon>Dikarya</taxon>
        <taxon>Ascomycota</taxon>
        <taxon>Pezizomycotina</taxon>
        <taxon>Dothideomycetes</taxon>
        <taxon>Pleosporomycetidae</taxon>
        <taxon>Pleosporales</taxon>
        <taxon>Pleosporineae</taxon>
        <taxon>Pleosporaceae</taxon>
        <taxon>Alternaria</taxon>
        <taxon>Alternaria sect. Alternaria</taxon>
    </lineage>
</organism>
<proteinExistence type="predicted"/>
<name>A0A8H7B3R7_9PLEO</name>
<reference evidence="1" key="2">
    <citation type="submission" date="2020-08" db="EMBL/GenBank/DDBJ databases">
        <title>Draft Genome Sequence of Cumin Blight Pathogen Alternaria burnsii.</title>
        <authorList>
            <person name="Feng Z."/>
        </authorList>
    </citation>
    <scope>NUCLEOTIDE SEQUENCE</scope>
    <source>
        <strain evidence="1">CBS107.38</strain>
    </source>
</reference>
<dbReference type="GeneID" id="62203287"/>
<sequence length="68" mass="7021">MFGDSAATVVTLRLGPGGIGIAHSTLPLGMSQRTYKGTVSAFQGKCVGYMQNVPFTPTASATRTQKTG</sequence>
<evidence type="ECO:0000313" key="2">
    <source>
        <dbReference type="Proteomes" id="UP000596902"/>
    </source>
</evidence>
<reference evidence="1" key="1">
    <citation type="submission" date="2020-01" db="EMBL/GenBank/DDBJ databases">
        <authorList>
            <person name="Feng Z.H.Z."/>
        </authorList>
    </citation>
    <scope>NUCLEOTIDE SEQUENCE</scope>
    <source>
        <strain evidence="1">CBS107.38</strain>
    </source>
</reference>
<dbReference type="AlphaFoldDB" id="A0A8H7B3R7"/>
<dbReference type="Proteomes" id="UP000596902">
    <property type="component" value="Unassembled WGS sequence"/>
</dbReference>
<accession>A0A8H7B3R7</accession>
<dbReference type="EMBL" id="JAAABM010000006">
    <property type="protein sequence ID" value="KAF7676850.1"/>
    <property type="molecule type" value="Genomic_DNA"/>
</dbReference>